<evidence type="ECO:0000313" key="3">
    <source>
        <dbReference type="EMBL" id="OJT14606.1"/>
    </source>
</evidence>
<evidence type="ECO:0000313" key="4">
    <source>
        <dbReference type="Proteomes" id="UP000184267"/>
    </source>
</evidence>
<reference evidence="3 4" key="1">
    <citation type="submission" date="2016-10" db="EMBL/GenBank/DDBJ databases">
        <title>Genome sequence of the basidiomycete white-rot fungus Trametes pubescens.</title>
        <authorList>
            <person name="Makela M.R."/>
            <person name="Granchi Z."/>
            <person name="Peng M."/>
            <person name="De Vries R.P."/>
            <person name="Grigoriev I."/>
            <person name="Riley R."/>
            <person name="Hilden K."/>
        </authorList>
    </citation>
    <scope>NUCLEOTIDE SEQUENCE [LARGE SCALE GENOMIC DNA]</scope>
    <source>
        <strain evidence="3 4">FBCC735</strain>
    </source>
</reference>
<dbReference type="Gene3D" id="3.40.350.10">
    <property type="entry name" value="Creatinase/prolidase N-terminal domain"/>
    <property type="match status" value="1"/>
</dbReference>
<organism evidence="3 4">
    <name type="scientific">Trametes pubescens</name>
    <name type="common">White-rot fungus</name>
    <dbReference type="NCBI Taxonomy" id="154538"/>
    <lineage>
        <taxon>Eukaryota</taxon>
        <taxon>Fungi</taxon>
        <taxon>Dikarya</taxon>
        <taxon>Basidiomycota</taxon>
        <taxon>Agaricomycotina</taxon>
        <taxon>Agaricomycetes</taxon>
        <taxon>Polyporales</taxon>
        <taxon>Polyporaceae</taxon>
        <taxon>Trametes</taxon>
    </lineage>
</organism>
<dbReference type="Pfam" id="PF00557">
    <property type="entry name" value="Peptidase_M24"/>
    <property type="match status" value="1"/>
</dbReference>
<protein>
    <recommendedName>
        <fullName evidence="2">Peptidase M24 domain-containing protein</fullName>
    </recommendedName>
</protein>
<dbReference type="Gene3D" id="3.90.230.10">
    <property type="entry name" value="Creatinase/methionine aminopeptidase superfamily"/>
    <property type="match status" value="1"/>
</dbReference>
<evidence type="ECO:0000256" key="1">
    <source>
        <dbReference type="SAM" id="MobiDB-lite"/>
    </source>
</evidence>
<accession>A0A1M2W472</accession>
<dbReference type="SUPFAM" id="SSF55920">
    <property type="entry name" value="Creatinase/aminopeptidase"/>
    <property type="match status" value="1"/>
</dbReference>
<dbReference type="InterPro" id="IPR036005">
    <property type="entry name" value="Creatinase/aminopeptidase-like"/>
</dbReference>
<evidence type="ECO:0000259" key="2">
    <source>
        <dbReference type="Pfam" id="PF00557"/>
    </source>
</evidence>
<dbReference type="OMA" id="GLEMHEH"/>
<proteinExistence type="predicted"/>
<dbReference type="InterPro" id="IPR029149">
    <property type="entry name" value="Creatin/AminoP/Spt16_N"/>
</dbReference>
<gene>
    <name evidence="3" type="ORF">TRAPUB_8852</name>
</gene>
<feature type="region of interest" description="Disordered" evidence="1">
    <location>
        <begin position="1"/>
        <end position="36"/>
    </location>
</feature>
<dbReference type="PANTHER" id="PTHR46112">
    <property type="entry name" value="AMINOPEPTIDASE"/>
    <property type="match status" value="1"/>
</dbReference>
<dbReference type="OrthoDB" id="9995434at2759"/>
<keyword evidence="4" id="KW-1185">Reference proteome</keyword>
<sequence>MSSRKSVADILPSVSERTPLAPDAMETQLSRNTPTGPDFSHLASHCAHITPIPSQSYIERQDALARTLRSLNASAYVAEPGASAAYFANISSSHWHLSERPLLLVVQPITDEHGETRANVSVLTPYFEQTRAKLLPIPSDAGVTYTAWPEDHNPYERALSLLPELEGATIYVDGNVRTFVTDGLQKAAPKALVSSAPVEVRRLRERKSTEEIDILKCANEATVLAIRAARDHIKIGMRESEAGQLVTSALTAAGLKGGFALTLFGENAALPHGSGTNRVLGKHDFVLVDCGGSLHGYESDVTRTFALPDSVIPLRYQALWGIVHAAQQTALEVAANGTITSAVDRAARKIIKEAGYGEFFTHRLGHGIGLEGHESPYLVGGSDDVILTGHTFSDEPGIYIEGKVGVRLEDCFYIDDYGVAQYLTAGVGAPATGPWTP</sequence>
<dbReference type="STRING" id="154538.A0A1M2W472"/>
<comment type="caution">
    <text evidence="3">The sequence shown here is derived from an EMBL/GenBank/DDBJ whole genome shotgun (WGS) entry which is preliminary data.</text>
</comment>
<feature type="domain" description="Peptidase M24" evidence="2">
    <location>
        <begin position="214"/>
        <end position="415"/>
    </location>
</feature>
<dbReference type="Proteomes" id="UP000184267">
    <property type="component" value="Unassembled WGS sequence"/>
</dbReference>
<dbReference type="PANTHER" id="PTHR46112:SF2">
    <property type="entry name" value="XAA-PRO AMINOPEPTIDASE P-RELATED"/>
    <property type="match status" value="1"/>
</dbReference>
<name>A0A1M2W472_TRAPU</name>
<dbReference type="InterPro" id="IPR050659">
    <property type="entry name" value="Peptidase_M24B"/>
</dbReference>
<dbReference type="EMBL" id="MNAD01000276">
    <property type="protein sequence ID" value="OJT14606.1"/>
    <property type="molecule type" value="Genomic_DNA"/>
</dbReference>
<dbReference type="InterPro" id="IPR000994">
    <property type="entry name" value="Pept_M24"/>
</dbReference>
<dbReference type="AlphaFoldDB" id="A0A1M2W472"/>